<proteinExistence type="predicted"/>
<organism evidence="2 3">
    <name type="scientific">Kitasatospora putterlickiae</name>
    <dbReference type="NCBI Taxonomy" id="221725"/>
    <lineage>
        <taxon>Bacteria</taxon>
        <taxon>Bacillati</taxon>
        <taxon>Actinomycetota</taxon>
        <taxon>Actinomycetes</taxon>
        <taxon>Kitasatosporales</taxon>
        <taxon>Streptomycetaceae</taxon>
        <taxon>Kitasatospora</taxon>
    </lineage>
</organism>
<name>A0ABP4J8B1_9ACTN</name>
<evidence type="ECO:0000313" key="2">
    <source>
        <dbReference type="EMBL" id="GAA1411987.1"/>
    </source>
</evidence>
<gene>
    <name evidence="2" type="ORF">GCM10009639_63940</name>
</gene>
<dbReference type="InterPro" id="IPR036390">
    <property type="entry name" value="WH_DNA-bd_sf"/>
</dbReference>
<dbReference type="EMBL" id="BAAAKJ010000423">
    <property type="protein sequence ID" value="GAA1411987.1"/>
    <property type="molecule type" value="Genomic_DNA"/>
</dbReference>
<evidence type="ECO:0000313" key="3">
    <source>
        <dbReference type="Proteomes" id="UP001499863"/>
    </source>
</evidence>
<dbReference type="InterPro" id="IPR000835">
    <property type="entry name" value="HTH_MarR-typ"/>
</dbReference>
<dbReference type="SUPFAM" id="SSF46785">
    <property type="entry name" value="Winged helix' DNA-binding domain"/>
    <property type="match status" value="1"/>
</dbReference>
<dbReference type="InterPro" id="IPR036388">
    <property type="entry name" value="WH-like_DNA-bd_sf"/>
</dbReference>
<dbReference type="PANTHER" id="PTHR33164">
    <property type="entry name" value="TRANSCRIPTIONAL REGULATOR, MARR FAMILY"/>
    <property type="match status" value="1"/>
</dbReference>
<dbReference type="PROSITE" id="PS50995">
    <property type="entry name" value="HTH_MARR_2"/>
    <property type="match status" value="1"/>
</dbReference>
<accession>A0ABP4J8B1</accession>
<dbReference type="InterPro" id="IPR039422">
    <property type="entry name" value="MarR/SlyA-like"/>
</dbReference>
<dbReference type="PANTHER" id="PTHR33164:SF99">
    <property type="entry name" value="MARR FAMILY REGULATORY PROTEIN"/>
    <property type="match status" value="1"/>
</dbReference>
<protein>
    <recommendedName>
        <fullName evidence="1">HTH marR-type domain-containing protein</fullName>
    </recommendedName>
</protein>
<feature type="domain" description="HTH marR-type" evidence="1">
    <location>
        <begin position="18"/>
        <end position="150"/>
    </location>
</feature>
<dbReference type="Gene3D" id="1.10.10.10">
    <property type="entry name" value="Winged helix-like DNA-binding domain superfamily/Winged helix DNA-binding domain"/>
    <property type="match status" value="1"/>
</dbReference>
<dbReference type="Proteomes" id="UP001499863">
    <property type="component" value="Unassembled WGS sequence"/>
</dbReference>
<dbReference type="RefSeq" id="WP_344344060.1">
    <property type="nucleotide sequence ID" value="NZ_BAAAKJ010000423.1"/>
</dbReference>
<reference evidence="3" key="1">
    <citation type="journal article" date="2019" name="Int. J. Syst. Evol. Microbiol.">
        <title>The Global Catalogue of Microorganisms (GCM) 10K type strain sequencing project: providing services to taxonomists for standard genome sequencing and annotation.</title>
        <authorList>
            <consortium name="The Broad Institute Genomics Platform"/>
            <consortium name="The Broad Institute Genome Sequencing Center for Infectious Disease"/>
            <person name="Wu L."/>
            <person name="Ma J."/>
        </authorList>
    </citation>
    <scope>NUCLEOTIDE SEQUENCE [LARGE SCALE GENOMIC DNA]</scope>
    <source>
        <strain evidence="3">JCM 12393</strain>
    </source>
</reference>
<comment type="caution">
    <text evidence="2">The sequence shown here is derived from an EMBL/GenBank/DDBJ whole genome shotgun (WGS) entry which is preliminary data.</text>
</comment>
<evidence type="ECO:0000259" key="1">
    <source>
        <dbReference type="PROSITE" id="PS50995"/>
    </source>
</evidence>
<sequence>MSVSEGAGEDGPAVEGLLHDVIRRLWPVHRVIVRAVERGLAGTGMTAGQHAVLDALRRGGPRTVPQLARSLDLDRQPVQRLVNDAKALGLAETVANPEHRRSSLVRLTARGESVLARVRGAEHEALRRHLGDLDPAEVATALRVLDRLGEVFHELERTAGQRDRAGRDDDRETDGT</sequence>
<dbReference type="Pfam" id="PF12802">
    <property type="entry name" value="MarR_2"/>
    <property type="match status" value="1"/>
</dbReference>
<keyword evidence="3" id="KW-1185">Reference proteome</keyword>
<dbReference type="SMART" id="SM00347">
    <property type="entry name" value="HTH_MARR"/>
    <property type="match status" value="1"/>
</dbReference>